<protein>
    <submittedName>
        <fullName evidence="2">Uncharacterized protein</fullName>
    </submittedName>
</protein>
<evidence type="ECO:0000313" key="3">
    <source>
        <dbReference type="Proteomes" id="UP000015102"/>
    </source>
</evidence>
<dbReference type="EnsemblMetazoa" id="MESCA005887-RA">
    <property type="protein sequence ID" value="MESCA005887-PA"/>
    <property type="gene ID" value="MESCA005887"/>
</dbReference>
<accession>T1GQI0</accession>
<reference evidence="2" key="2">
    <citation type="submission" date="2015-06" db="UniProtKB">
        <authorList>
            <consortium name="EnsemblMetazoa"/>
        </authorList>
    </citation>
    <scope>IDENTIFICATION</scope>
</reference>
<keyword evidence="3" id="KW-1185">Reference proteome</keyword>
<feature type="compositionally biased region" description="Low complexity" evidence="1">
    <location>
        <begin position="90"/>
        <end position="99"/>
    </location>
</feature>
<dbReference type="EMBL" id="CAQQ02021258">
    <property type="status" value="NOT_ANNOTATED_CDS"/>
    <property type="molecule type" value="Genomic_DNA"/>
</dbReference>
<feature type="compositionally biased region" description="Polar residues" evidence="1">
    <location>
        <begin position="67"/>
        <end position="89"/>
    </location>
</feature>
<feature type="compositionally biased region" description="Low complexity" evidence="1">
    <location>
        <begin position="43"/>
        <end position="66"/>
    </location>
</feature>
<dbReference type="Proteomes" id="UP000015102">
    <property type="component" value="Unassembled WGS sequence"/>
</dbReference>
<dbReference type="AlphaFoldDB" id="T1GQI0"/>
<dbReference type="EMBL" id="CAQQ02021259">
    <property type="status" value="NOT_ANNOTATED_CDS"/>
    <property type="molecule type" value="Genomic_DNA"/>
</dbReference>
<evidence type="ECO:0000313" key="2">
    <source>
        <dbReference type="EnsemblMetazoa" id="MESCA005887-PA"/>
    </source>
</evidence>
<dbReference type="HOGENOM" id="CLU_1497935_0_0_1"/>
<reference evidence="3" key="1">
    <citation type="submission" date="2013-02" db="EMBL/GenBank/DDBJ databases">
        <authorList>
            <person name="Hughes D."/>
        </authorList>
    </citation>
    <scope>NUCLEOTIDE SEQUENCE</scope>
    <source>
        <strain>Durham</strain>
        <strain evidence="3">NC isolate 2 -- Noor lab</strain>
    </source>
</reference>
<proteinExistence type="predicted"/>
<name>T1GQI0_MEGSC</name>
<evidence type="ECO:0000256" key="1">
    <source>
        <dbReference type="SAM" id="MobiDB-lite"/>
    </source>
</evidence>
<feature type="region of interest" description="Disordered" evidence="1">
    <location>
        <begin position="43"/>
        <end position="100"/>
    </location>
</feature>
<organism evidence="2 3">
    <name type="scientific">Megaselia scalaris</name>
    <name type="common">Humpbacked fly</name>
    <name type="synonym">Phora scalaris</name>
    <dbReference type="NCBI Taxonomy" id="36166"/>
    <lineage>
        <taxon>Eukaryota</taxon>
        <taxon>Metazoa</taxon>
        <taxon>Ecdysozoa</taxon>
        <taxon>Arthropoda</taxon>
        <taxon>Hexapoda</taxon>
        <taxon>Insecta</taxon>
        <taxon>Pterygota</taxon>
        <taxon>Neoptera</taxon>
        <taxon>Endopterygota</taxon>
        <taxon>Diptera</taxon>
        <taxon>Brachycera</taxon>
        <taxon>Muscomorpha</taxon>
        <taxon>Platypezoidea</taxon>
        <taxon>Phoridae</taxon>
        <taxon>Megaseliini</taxon>
        <taxon>Megaselia</taxon>
    </lineage>
</organism>
<sequence>MNKKSKPPETKPRVTCKSITNLLQPDRIPNDINKFTNLMTMPTLNSTTNSSNTFSWQKQSTSSTTSRPQHSNSSLQSHMNINNTHTSKLNNQNSSNQNQGKLKVKSGTHLLDPAALQRRLITNISEESPSEVVSTTNGIDDGMMTDPNSPLWHPLFGKISYFRDYTVLLATDDWGGGFNG</sequence>